<dbReference type="InterPro" id="IPR003838">
    <property type="entry name" value="ABC3_permease_C"/>
</dbReference>
<keyword evidence="4" id="KW-1003">Cell membrane</keyword>
<evidence type="ECO:0000256" key="2">
    <source>
        <dbReference type="ARBA" id="ARBA00005236"/>
    </source>
</evidence>
<keyword evidence="5 8" id="KW-0812">Transmembrane</keyword>
<dbReference type="PANTHER" id="PTHR30489:SF0">
    <property type="entry name" value="LIPOPROTEIN-RELEASING SYSTEM TRANSMEMBRANE PROTEIN LOLE"/>
    <property type="match status" value="1"/>
</dbReference>
<evidence type="ECO:0000259" key="9">
    <source>
        <dbReference type="Pfam" id="PF02687"/>
    </source>
</evidence>
<protein>
    <submittedName>
        <fullName evidence="11">Multidrug ABC transporter substrate-binding protein</fullName>
    </submittedName>
</protein>
<dbReference type="RefSeq" id="WP_034834547.1">
    <property type="nucleotide sequence ID" value="NZ_JANX01000079.1"/>
</dbReference>
<evidence type="ECO:0000256" key="5">
    <source>
        <dbReference type="ARBA" id="ARBA00022692"/>
    </source>
</evidence>
<feature type="domain" description="MacB-like periplasmic core" evidence="10">
    <location>
        <begin position="31"/>
        <end position="249"/>
    </location>
</feature>
<dbReference type="EMBL" id="JANX01000079">
    <property type="protein sequence ID" value="KGM34628.1"/>
    <property type="molecule type" value="Genomic_DNA"/>
</dbReference>
<evidence type="ECO:0000256" key="3">
    <source>
        <dbReference type="ARBA" id="ARBA00022448"/>
    </source>
</evidence>
<dbReference type="Pfam" id="PF12704">
    <property type="entry name" value="MacB_PCD"/>
    <property type="match status" value="1"/>
</dbReference>
<reference evidence="11 12" key="1">
    <citation type="submission" date="2014-01" db="EMBL/GenBank/DDBJ databases">
        <title>Genome sequence determination for a cystic fibrosis isolate, Inquilinus limosus.</title>
        <authorList>
            <person name="Pino M."/>
            <person name="Di Conza J."/>
            <person name="Gutkind G."/>
        </authorList>
    </citation>
    <scope>NUCLEOTIDE SEQUENCE [LARGE SCALE GENOMIC DNA]</scope>
    <source>
        <strain evidence="11 12">MP06</strain>
    </source>
</reference>
<comment type="similarity">
    <text evidence="2">Belongs to the ABC-4 integral membrane protein family. LolC/E subfamily.</text>
</comment>
<dbReference type="GO" id="GO:0098797">
    <property type="term" value="C:plasma membrane protein complex"/>
    <property type="evidence" value="ECO:0007669"/>
    <property type="project" value="TreeGrafter"/>
</dbReference>
<accession>A0A0A0D9R7</accession>
<dbReference type="InterPro" id="IPR025857">
    <property type="entry name" value="MacB_PCD"/>
</dbReference>
<dbReference type="GO" id="GO:0044874">
    <property type="term" value="P:lipoprotein localization to outer membrane"/>
    <property type="evidence" value="ECO:0007669"/>
    <property type="project" value="TreeGrafter"/>
</dbReference>
<dbReference type="OrthoDB" id="9808461at2"/>
<dbReference type="InterPro" id="IPR011925">
    <property type="entry name" value="LolCE_TM"/>
</dbReference>
<comment type="subcellular location">
    <subcellularLocation>
        <location evidence="1">Cell membrane</location>
        <topology evidence="1">Multi-pass membrane protein</topology>
    </subcellularLocation>
</comment>
<gene>
    <name evidence="11" type="ORF">P409_09140</name>
</gene>
<dbReference type="GO" id="GO:0042953">
    <property type="term" value="P:lipoprotein transport"/>
    <property type="evidence" value="ECO:0007669"/>
    <property type="project" value="InterPro"/>
</dbReference>
<keyword evidence="7 8" id="KW-0472">Membrane</keyword>
<keyword evidence="3" id="KW-0813">Transport</keyword>
<feature type="domain" description="ABC3 transporter permease C-terminal" evidence="9">
    <location>
        <begin position="280"/>
        <end position="413"/>
    </location>
</feature>
<proteinExistence type="inferred from homology"/>
<feature type="transmembrane region" description="Helical" evidence="8">
    <location>
        <begin position="21"/>
        <end position="48"/>
    </location>
</feature>
<sequence length="420" mass="44592">MFNAFERKVAFRYLRARRKEGFISVIAGFSFAGILLGVATLIIVMSVMNGFRAQLVQRVLGLDAHLKVSAAAGAGVPDYGPLADRLRQVPGVVRVSPVIEDQALVSRESDFTSFQGAPAAVEGVDPADFLGRPAIARSILIDRPEDFSGTDGIAIGSGLAGQFGVRLGDELTLVTPHFNRTAFGSVPRAKTYTVVAIFTTGLQEPDTATVYMPLAAAQQLFQMKDQAGGLDIFTTDPERLDAVRAKVAEIAGPDLKVSDWRDANATIFTALQVERSVMFVILTLIILVAAFNIISSLVMLVKDKGGDIAILRTMGASRGAILRIFFLAGATIGVVGTLAGLALGLGLAANIDAIRLWLQGVLGPDTFAAEFSFLASLPALVDPGQVVSVCLLAIGLTFLASIFPAWRAARLDPVEALRYE</sequence>
<feature type="transmembrane region" description="Helical" evidence="8">
    <location>
        <begin position="322"/>
        <end position="349"/>
    </location>
</feature>
<name>A0A0A0D9R7_9PROT</name>
<evidence type="ECO:0000256" key="6">
    <source>
        <dbReference type="ARBA" id="ARBA00022989"/>
    </source>
</evidence>
<evidence type="ECO:0000313" key="11">
    <source>
        <dbReference type="EMBL" id="KGM34628.1"/>
    </source>
</evidence>
<evidence type="ECO:0000259" key="10">
    <source>
        <dbReference type="Pfam" id="PF12704"/>
    </source>
</evidence>
<dbReference type="Pfam" id="PF02687">
    <property type="entry name" value="FtsX"/>
    <property type="match status" value="1"/>
</dbReference>
<comment type="caution">
    <text evidence="11">The sequence shown here is derived from an EMBL/GenBank/DDBJ whole genome shotgun (WGS) entry which is preliminary data.</text>
</comment>
<dbReference type="AlphaFoldDB" id="A0A0A0D9R7"/>
<evidence type="ECO:0000256" key="1">
    <source>
        <dbReference type="ARBA" id="ARBA00004651"/>
    </source>
</evidence>
<evidence type="ECO:0000256" key="8">
    <source>
        <dbReference type="SAM" id="Phobius"/>
    </source>
</evidence>
<evidence type="ECO:0000313" key="12">
    <source>
        <dbReference type="Proteomes" id="UP000029995"/>
    </source>
</evidence>
<feature type="transmembrane region" description="Helical" evidence="8">
    <location>
        <begin position="386"/>
        <end position="406"/>
    </location>
</feature>
<dbReference type="NCBIfam" id="TIGR02212">
    <property type="entry name" value="lolCE"/>
    <property type="match status" value="1"/>
</dbReference>
<organism evidence="11 12">
    <name type="scientific">Inquilinus limosus MP06</name>
    <dbReference type="NCBI Taxonomy" id="1398085"/>
    <lineage>
        <taxon>Bacteria</taxon>
        <taxon>Pseudomonadati</taxon>
        <taxon>Pseudomonadota</taxon>
        <taxon>Alphaproteobacteria</taxon>
        <taxon>Rhodospirillales</taxon>
        <taxon>Rhodospirillaceae</taxon>
        <taxon>Inquilinus</taxon>
    </lineage>
</organism>
<dbReference type="PANTHER" id="PTHR30489">
    <property type="entry name" value="LIPOPROTEIN-RELEASING SYSTEM TRANSMEMBRANE PROTEIN LOLE"/>
    <property type="match status" value="1"/>
</dbReference>
<evidence type="ECO:0000256" key="4">
    <source>
        <dbReference type="ARBA" id="ARBA00022475"/>
    </source>
</evidence>
<feature type="transmembrane region" description="Helical" evidence="8">
    <location>
        <begin position="277"/>
        <end position="301"/>
    </location>
</feature>
<dbReference type="Proteomes" id="UP000029995">
    <property type="component" value="Unassembled WGS sequence"/>
</dbReference>
<keyword evidence="6 8" id="KW-1133">Transmembrane helix</keyword>
<evidence type="ECO:0000256" key="7">
    <source>
        <dbReference type="ARBA" id="ARBA00023136"/>
    </source>
</evidence>
<dbReference type="InterPro" id="IPR051447">
    <property type="entry name" value="Lipoprotein-release_system"/>
</dbReference>